<evidence type="ECO:0000256" key="1">
    <source>
        <dbReference type="ARBA" id="ARBA00004141"/>
    </source>
</evidence>
<feature type="transmembrane region" description="Helical" evidence="10">
    <location>
        <begin position="76"/>
        <end position="101"/>
    </location>
</feature>
<evidence type="ECO:0008006" key="13">
    <source>
        <dbReference type="Google" id="ProtNLM"/>
    </source>
</evidence>
<dbReference type="AlphaFoldDB" id="A0A0C9U3R1"/>
<evidence type="ECO:0000256" key="10">
    <source>
        <dbReference type="SAM" id="Phobius"/>
    </source>
</evidence>
<dbReference type="OrthoDB" id="3222at2759"/>
<dbReference type="GO" id="GO:0015250">
    <property type="term" value="F:water channel activity"/>
    <property type="evidence" value="ECO:0007669"/>
    <property type="project" value="TreeGrafter"/>
</dbReference>
<dbReference type="SUPFAM" id="SSF81338">
    <property type="entry name" value="Aquaporin-like"/>
    <property type="match status" value="1"/>
</dbReference>
<keyword evidence="5" id="KW-0677">Repeat</keyword>
<evidence type="ECO:0000256" key="8">
    <source>
        <dbReference type="RuleBase" id="RU000477"/>
    </source>
</evidence>
<evidence type="ECO:0000313" key="11">
    <source>
        <dbReference type="EMBL" id="KIJ23772.1"/>
    </source>
</evidence>
<feature type="transmembrane region" description="Helical" evidence="10">
    <location>
        <begin position="212"/>
        <end position="234"/>
    </location>
</feature>
<dbReference type="Gene3D" id="1.20.1080.10">
    <property type="entry name" value="Glycerol uptake facilitator protein"/>
    <property type="match status" value="1"/>
</dbReference>
<keyword evidence="3 8" id="KW-0813">Transport</keyword>
<feature type="transmembrane region" description="Helical" evidence="10">
    <location>
        <begin position="45"/>
        <end position="64"/>
    </location>
</feature>
<evidence type="ECO:0000256" key="9">
    <source>
        <dbReference type="SAM" id="MobiDB-lite"/>
    </source>
</evidence>
<evidence type="ECO:0000313" key="12">
    <source>
        <dbReference type="Proteomes" id="UP000054279"/>
    </source>
</evidence>
<name>A0A0C9U3R1_SPHS4</name>
<gene>
    <name evidence="11" type="ORF">M422DRAFT_39463</name>
</gene>
<evidence type="ECO:0000256" key="4">
    <source>
        <dbReference type="ARBA" id="ARBA00022692"/>
    </source>
</evidence>
<evidence type="ECO:0000256" key="5">
    <source>
        <dbReference type="ARBA" id="ARBA00022737"/>
    </source>
</evidence>
<dbReference type="GO" id="GO:0015254">
    <property type="term" value="F:glycerol channel activity"/>
    <property type="evidence" value="ECO:0007669"/>
    <property type="project" value="TreeGrafter"/>
</dbReference>
<evidence type="ECO:0000256" key="2">
    <source>
        <dbReference type="ARBA" id="ARBA00006175"/>
    </source>
</evidence>
<dbReference type="PANTHER" id="PTHR43829:SF14">
    <property type="entry name" value="AQUAPORIN 3"/>
    <property type="match status" value="1"/>
</dbReference>
<sequence length="338" mass="36522">MVFNSNPVTGYTHLVDVTERPKFLQSWERLRHGSLHHLMECLGEFMGALFYVYCGVGATAAFNIGNLAKEQGIGSLLTVGLGYAIGIVTALTICSSVSGGHFNPCVSIAFAIWRGFPWKKVPSFIISQILGAMVACFLVYGQYRTTLLQIEAALKVAKVYDAVQFTPNGVAGIFALYTLPGANLRDAFMNEFFVDFFLGLVIWGSLDPSNFLVPPAAAPWVIAFAYAAMIWAYAPGGLAANTARDLGGRIMALIVWGKPASGGRYAAIAALTNIPATLLSSLVYELIFYDSSRVLPSAQQDFLSGHKAHLTHKSLDPERRQPKSQGSVSSTEKPQISV</sequence>
<evidence type="ECO:0000256" key="7">
    <source>
        <dbReference type="ARBA" id="ARBA00023136"/>
    </source>
</evidence>
<accession>A0A0C9U3R1</accession>
<dbReference type="EMBL" id="KN837592">
    <property type="protein sequence ID" value="KIJ23772.1"/>
    <property type="molecule type" value="Genomic_DNA"/>
</dbReference>
<dbReference type="Proteomes" id="UP000054279">
    <property type="component" value="Unassembled WGS sequence"/>
</dbReference>
<keyword evidence="4 8" id="KW-0812">Transmembrane</keyword>
<feature type="compositionally biased region" description="Polar residues" evidence="9">
    <location>
        <begin position="323"/>
        <end position="338"/>
    </location>
</feature>
<keyword evidence="12" id="KW-1185">Reference proteome</keyword>
<keyword evidence="6 10" id="KW-1133">Transmembrane helix</keyword>
<evidence type="ECO:0000256" key="6">
    <source>
        <dbReference type="ARBA" id="ARBA00022989"/>
    </source>
</evidence>
<dbReference type="InterPro" id="IPR000425">
    <property type="entry name" value="MIP"/>
</dbReference>
<dbReference type="PANTHER" id="PTHR43829">
    <property type="entry name" value="AQUAPORIN OR AQUAGLYCEROPORIN RELATED"/>
    <property type="match status" value="1"/>
</dbReference>
<comment type="similarity">
    <text evidence="2 8">Belongs to the MIP/aquaporin (TC 1.A.8) family.</text>
</comment>
<proteinExistence type="inferred from homology"/>
<protein>
    <recommendedName>
        <fullName evidence="13">Aquaporin</fullName>
    </recommendedName>
</protein>
<dbReference type="HOGENOM" id="CLU_020019_6_1_1"/>
<comment type="subcellular location">
    <subcellularLocation>
        <location evidence="1">Membrane</location>
        <topology evidence="1">Multi-pass membrane protein</topology>
    </subcellularLocation>
</comment>
<dbReference type="PRINTS" id="PR00783">
    <property type="entry name" value="MINTRINSICP"/>
</dbReference>
<dbReference type="Pfam" id="PF00230">
    <property type="entry name" value="MIP"/>
    <property type="match status" value="1"/>
</dbReference>
<evidence type="ECO:0000256" key="3">
    <source>
        <dbReference type="ARBA" id="ARBA00022448"/>
    </source>
</evidence>
<dbReference type="InterPro" id="IPR023271">
    <property type="entry name" value="Aquaporin-like"/>
</dbReference>
<dbReference type="InterPro" id="IPR050363">
    <property type="entry name" value="MIP/Aquaporin"/>
</dbReference>
<keyword evidence="7 10" id="KW-0472">Membrane</keyword>
<reference evidence="11 12" key="1">
    <citation type="submission" date="2014-06" db="EMBL/GenBank/DDBJ databases">
        <title>Evolutionary Origins and Diversification of the Mycorrhizal Mutualists.</title>
        <authorList>
            <consortium name="DOE Joint Genome Institute"/>
            <consortium name="Mycorrhizal Genomics Consortium"/>
            <person name="Kohler A."/>
            <person name="Kuo A."/>
            <person name="Nagy L.G."/>
            <person name="Floudas D."/>
            <person name="Copeland A."/>
            <person name="Barry K.W."/>
            <person name="Cichocki N."/>
            <person name="Veneault-Fourrey C."/>
            <person name="LaButti K."/>
            <person name="Lindquist E.A."/>
            <person name="Lipzen A."/>
            <person name="Lundell T."/>
            <person name="Morin E."/>
            <person name="Murat C."/>
            <person name="Riley R."/>
            <person name="Ohm R."/>
            <person name="Sun H."/>
            <person name="Tunlid A."/>
            <person name="Henrissat B."/>
            <person name="Grigoriev I.V."/>
            <person name="Hibbett D.S."/>
            <person name="Martin F."/>
        </authorList>
    </citation>
    <scope>NUCLEOTIDE SEQUENCE [LARGE SCALE GENOMIC DNA]</scope>
    <source>
        <strain evidence="11 12">SS14</strain>
    </source>
</reference>
<organism evidence="11 12">
    <name type="scientific">Sphaerobolus stellatus (strain SS14)</name>
    <dbReference type="NCBI Taxonomy" id="990650"/>
    <lineage>
        <taxon>Eukaryota</taxon>
        <taxon>Fungi</taxon>
        <taxon>Dikarya</taxon>
        <taxon>Basidiomycota</taxon>
        <taxon>Agaricomycotina</taxon>
        <taxon>Agaricomycetes</taxon>
        <taxon>Phallomycetidae</taxon>
        <taxon>Geastrales</taxon>
        <taxon>Sphaerobolaceae</taxon>
        <taxon>Sphaerobolus</taxon>
    </lineage>
</organism>
<feature type="region of interest" description="Disordered" evidence="9">
    <location>
        <begin position="311"/>
        <end position="338"/>
    </location>
</feature>
<feature type="transmembrane region" description="Helical" evidence="10">
    <location>
        <begin position="121"/>
        <end position="140"/>
    </location>
</feature>
<dbReference type="GO" id="GO:0005886">
    <property type="term" value="C:plasma membrane"/>
    <property type="evidence" value="ECO:0007669"/>
    <property type="project" value="TreeGrafter"/>
</dbReference>